<comment type="caution">
    <text evidence="9">The sequence shown here is derived from an EMBL/GenBank/DDBJ whole genome shotgun (WGS) entry which is preliminary data.</text>
</comment>
<feature type="transmembrane region" description="Helical" evidence="7">
    <location>
        <begin position="30"/>
        <end position="54"/>
    </location>
</feature>
<feature type="domain" description="Major facilitator superfamily (MFS) profile" evidence="8">
    <location>
        <begin position="30"/>
        <end position="444"/>
    </location>
</feature>
<dbReference type="Proteomes" id="UP000091914">
    <property type="component" value="Unassembled WGS sequence"/>
</dbReference>
<feature type="transmembrane region" description="Helical" evidence="7">
    <location>
        <begin position="66"/>
        <end position="84"/>
    </location>
</feature>
<dbReference type="EMBL" id="LZSX01000063">
    <property type="protein sequence ID" value="OBB83542.1"/>
    <property type="molecule type" value="Genomic_DNA"/>
</dbReference>
<evidence type="ECO:0000256" key="1">
    <source>
        <dbReference type="ARBA" id="ARBA00004651"/>
    </source>
</evidence>
<feature type="transmembrane region" description="Helical" evidence="7">
    <location>
        <begin position="185"/>
        <end position="204"/>
    </location>
</feature>
<dbReference type="PANTHER" id="PTHR23511">
    <property type="entry name" value="SYNAPTIC VESICLE GLYCOPROTEIN 2"/>
    <property type="match status" value="1"/>
</dbReference>
<sequence>MTQTRSHPADARGVIDVLDGSRFQRFHYKAIFVSGAGFFTDAYDLTVIGTALLLIKPEWGLTTGQVALVGSTALIASAIGAVLCGRLSDVLGRKRMYGLAALVMTLAAIASGLSPNFMWLLIFRFILGFAIGGDYPVSGVMMTEFANVANRGRMVAMMFFSYVLGSIAGPAVGLVLLASGLDHSLTWRLLLGLGAVPSLLVLYARTKTPESPRFLAEIDEERAAADLTTFSGTRAVATGTPPIRQTMWQCLIAPGVWRAVLMTAGVWFLFDIAYYGNTISAPLLVKSVAPHASAIETVAVNLVLYAAFTVPAFVVTIWAIDKIGHIRLQVVGLVGMAAGLGAIALVPAVRNSVGLFIAAYGLSSFFVWFGPGVATMLLSAELFATSIRATAHGFAAGTAKLGAFVGAVSFPPMLAAWGLQGTELVAAACCLGAAALSFLVPEPRGRSLDEIASTGRDERRPATAGLAPPRPAAPAVP</sequence>
<gene>
    <name evidence="9" type="ORF">A5760_10630</name>
</gene>
<evidence type="ECO:0000256" key="7">
    <source>
        <dbReference type="SAM" id="Phobius"/>
    </source>
</evidence>
<dbReference type="RefSeq" id="WP_064881097.1">
    <property type="nucleotide sequence ID" value="NZ_LZSX01000063.1"/>
</dbReference>
<proteinExistence type="predicted"/>
<keyword evidence="4 7" id="KW-1133">Transmembrane helix</keyword>
<dbReference type="Gene3D" id="1.20.1250.20">
    <property type="entry name" value="MFS general substrate transporter like domains"/>
    <property type="match status" value="1"/>
</dbReference>
<evidence type="ECO:0000256" key="6">
    <source>
        <dbReference type="SAM" id="MobiDB-lite"/>
    </source>
</evidence>
<dbReference type="PROSITE" id="PS50850">
    <property type="entry name" value="MFS"/>
    <property type="match status" value="1"/>
</dbReference>
<keyword evidence="3 7" id="KW-0812">Transmembrane</keyword>
<keyword evidence="5 7" id="KW-0472">Membrane</keyword>
<dbReference type="Pfam" id="PF00083">
    <property type="entry name" value="Sugar_tr"/>
    <property type="match status" value="1"/>
</dbReference>
<evidence type="ECO:0000256" key="3">
    <source>
        <dbReference type="ARBA" id="ARBA00022692"/>
    </source>
</evidence>
<feature type="transmembrane region" description="Helical" evidence="7">
    <location>
        <begin position="330"/>
        <end position="349"/>
    </location>
</feature>
<feature type="transmembrane region" description="Helical" evidence="7">
    <location>
        <begin position="401"/>
        <end position="418"/>
    </location>
</feature>
<keyword evidence="2" id="KW-0813">Transport</keyword>
<organism evidence="9 10">
    <name type="scientific">Mycobacterium colombiense</name>
    <dbReference type="NCBI Taxonomy" id="339268"/>
    <lineage>
        <taxon>Bacteria</taxon>
        <taxon>Bacillati</taxon>
        <taxon>Actinomycetota</taxon>
        <taxon>Actinomycetes</taxon>
        <taxon>Mycobacteriales</taxon>
        <taxon>Mycobacteriaceae</taxon>
        <taxon>Mycobacterium</taxon>
        <taxon>Mycobacterium avium complex (MAC)</taxon>
    </lineage>
</organism>
<evidence type="ECO:0000256" key="5">
    <source>
        <dbReference type="ARBA" id="ARBA00023136"/>
    </source>
</evidence>
<accession>A0A1A0VJW9</accession>
<dbReference type="GO" id="GO:0005886">
    <property type="term" value="C:plasma membrane"/>
    <property type="evidence" value="ECO:0007669"/>
    <property type="project" value="UniProtKB-SubCell"/>
</dbReference>
<feature type="compositionally biased region" description="Basic and acidic residues" evidence="6">
    <location>
        <begin position="449"/>
        <end position="461"/>
    </location>
</feature>
<evidence type="ECO:0000256" key="2">
    <source>
        <dbReference type="ARBA" id="ARBA00022448"/>
    </source>
</evidence>
<feature type="transmembrane region" description="Helical" evidence="7">
    <location>
        <begin position="295"/>
        <end position="318"/>
    </location>
</feature>
<name>A0A1A0VJW9_9MYCO</name>
<protein>
    <recommendedName>
        <fullName evidence="8">Major facilitator superfamily (MFS) profile domain-containing protein</fullName>
    </recommendedName>
</protein>
<evidence type="ECO:0000313" key="9">
    <source>
        <dbReference type="EMBL" id="OBB83542.1"/>
    </source>
</evidence>
<dbReference type="InterPro" id="IPR005828">
    <property type="entry name" value="MFS_sugar_transport-like"/>
</dbReference>
<dbReference type="PANTHER" id="PTHR23511:SF34">
    <property type="entry name" value="SYNAPTIC VESICLE GLYCOPROTEIN 2"/>
    <property type="match status" value="1"/>
</dbReference>
<comment type="subcellular location">
    <subcellularLocation>
        <location evidence="1">Cell membrane</location>
        <topology evidence="1">Multi-pass membrane protein</topology>
    </subcellularLocation>
</comment>
<dbReference type="OrthoDB" id="9787026at2"/>
<dbReference type="SUPFAM" id="SSF103473">
    <property type="entry name" value="MFS general substrate transporter"/>
    <property type="match status" value="1"/>
</dbReference>
<reference evidence="9 10" key="1">
    <citation type="submission" date="2016-06" db="EMBL/GenBank/DDBJ databases">
        <authorList>
            <person name="Kjaerup R.B."/>
            <person name="Dalgaard T.S."/>
            <person name="Juul-Madsen H.R."/>
        </authorList>
    </citation>
    <scope>NUCLEOTIDE SEQUENCE [LARGE SCALE GENOMIC DNA]</scope>
    <source>
        <strain evidence="9 10">852002-51834_SCH5396731</strain>
    </source>
</reference>
<feature type="transmembrane region" description="Helical" evidence="7">
    <location>
        <begin position="154"/>
        <end position="179"/>
    </location>
</feature>
<feature type="transmembrane region" description="Helical" evidence="7">
    <location>
        <begin position="424"/>
        <end position="441"/>
    </location>
</feature>
<evidence type="ECO:0000256" key="4">
    <source>
        <dbReference type="ARBA" id="ARBA00022989"/>
    </source>
</evidence>
<evidence type="ECO:0000313" key="10">
    <source>
        <dbReference type="Proteomes" id="UP000091914"/>
    </source>
</evidence>
<feature type="transmembrane region" description="Helical" evidence="7">
    <location>
        <begin position="255"/>
        <end position="275"/>
    </location>
</feature>
<feature type="region of interest" description="Disordered" evidence="6">
    <location>
        <begin position="449"/>
        <end position="477"/>
    </location>
</feature>
<feature type="transmembrane region" description="Helical" evidence="7">
    <location>
        <begin position="119"/>
        <end position="142"/>
    </location>
</feature>
<feature type="transmembrane region" description="Helical" evidence="7">
    <location>
        <begin position="96"/>
        <end position="113"/>
    </location>
</feature>
<dbReference type="InterPro" id="IPR036259">
    <property type="entry name" value="MFS_trans_sf"/>
</dbReference>
<dbReference type="InterPro" id="IPR020846">
    <property type="entry name" value="MFS_dom"/>
</dbReference>
<feature type="transmembrane region" description="Helical" evidence="7">
    <location>
        <begin position="355"/>
        <end position="380"/>
    </location>
</feature>
<evidence type="ECO:0000259" key="8">
    <source>
        <dbReference type="PROSITE" id="PS50850"/>
    </source>
</evidence>
<feature type="compositionally biased region" description="Pro residues" evidence="6">
    <location>
        <begin position="468"/>
        <end position="477"/>
    </location>
</feature>
<dbReference type="AlphaFoldDB" id="A0A1A0VJW9"/>
<dbReference type="GO" id="GO:0022857">
    <property type="term" value="F:transmembrane transporter activity"/>
    <property type="evidence" value="ECO:0007669"/>
    <property type="project" value="InterPro"/>
</dbReference>